<protein>
    <submittedName>
        <fullName evidence="1">Uncharacterized protein</fullName>
    </submittedName>
</protein>
<evidence type="ECO:0000313" key="2">
    <source>
        <dbReference type="Proteomes" id="UP001595867"/>
    </source>
</evidence>
<proteinExistence type="predicted"/>
<evidence type="ECO:0000313" key="1">
    <source>
        <dbReference type="EMBL" id="MFC4066170.1"/>
    </source>
</evidence>
<dbReference type="Proteomes" id="UP001595867">
    <property type="component" value="Unassembled WGS sequence"/>
</dbReference>
<accession>A0ABV8IQQ0</accession>
<gene>
    <name evidence="1" type="ORF">ACFO0C_14625</name>
</gene>
<organism evidence="1 2">
    <name type="scientific">Actinoplanes subglobosus</name>
    <dbReference type="NCBI Taxonomy" id="1547892"/>
    <lineage>
        <taxon>Bacteria</taxon>
        <taxon>Bacillati</taxon>
        <taxon>Actinomycetota</taxon>
        <taxon>Actinomycetes</taxon>
        <taxon>Micromonosporales</taxon>
        <taxon>Micromonosporaceae</taxon>
        <taxon>Actinoplanes</taxon>
    </lineage>
</organism>
<dbReference type="RefSeq" id="WP_378067129.1">
    <property type="nucleotide sequence ID" value="NZ_JBHSBL010000014.1"/>
</dbReference>
<reference evidence="2" key="1">
    <citation type="journal article" date="2019" name="Int. J. Syst. Evol. Microbiol.">
        <title>The Global Catalogue of Microorganisms (GCM) 10K type strain sequencing project: providing services to taxonomists for standard genome sequencing and annotation.</title>
        <authorList>
            <consortium name="The Broad Institute Genomics Platform"/>
            <consortium name="The Broad Institute Genome Sequencing Center for Infectious Disease"/>
            <person name="Wu L."/>
            <person name="Ma J."/>
        </authorList>
    </citation>
    <scope>NUCLEOTIDE SEQUENCE [LARGE SCALE GENOMIC DNA]</scope>
    <source>
        <strain evidence="2">TBRC 5832</strain>
    </source>
</reference>
<comment type="caution">
    <text evidence="1">The sequence shown here is derived from an EMBL/GenBank/DDBJ whole genome shotgun (WGS) entry which is preliminary data.</text>
</comment>
<name>A0ABV8IQQ0_9ACTN</name>
<dbReference type="EMBL" id="JBHSBL010000014">
    <property type="protein sequence ID" value="MFC4066170.1"/>
    <property type="molecule type" value="Genomic_DNA"/>
</dbReference>
<keyword evidence="2" id="KW-1185">Reference proteome</keyword>
<sequence>MDAGTESRVEGRRKLDQLFVDGRAAVSAGTHGVQVPPDDGGPRWGLSVLLRPDPASSEDLASTAHEAAHIAGGSHWITGAKDSAHLTMRTLEPWRETVAPDDVLMNRYAAALAVAAAQVGPLRFDVVGLTLTPGSVMAHAVPADDQADRLADAYTDAIGADGWYESSRGVLRDFWYLNLLHFADTIQHPDRLIAWVAERRDHDIATVVIKEVQLVHWRFTGVGMRPVPITTAHLL</sequence>